<dbReference type="InParanoid" id="A0A804IZF5"/>
<dbReference type="KEGG" id="mus:103983675"/>
<organism evidence="3 4">
    <name type="scientific">Musa acuminata subsp. malaccensis</name>
    <name type="common">Wild banana</name>
    <name type="synonym">Musa malaccensis</name>
    <dbReference type="NCBI Taxonomy" id="214687"/>
    <lineage>
        <taxon>Eukaryota</taxon>
        <taxon>Viridiplantae</taxon>
        <taxon>Streptophyta</taxon>
        <taxon>Embryophyta</taxon>
        <taxon>Tracheophyta</taxon>
        <taxon>Spermatophyta</taxon>
        <taxon>Magnoliopsida</taxon>
        <taxon>Liliopsida</taxon>
        <taxon>Zingiberales</taxon>
        <taxon>Musaceae</taxon>
        <taxon>Musa</taxon>
    </lineage>
</organism>
<dbReference type="OrthoDB" id="1923324at2759"/>
<keyword evidence="4" id="KW-1185">Reference proteome</keyword>
<evidence type="ECO:0000256" key="1">
    <source>
        <dbReference type="SAM" id="MobiDB-lite"/>
    </source>
</evidence>
<protein>
    <submittedName>
        <fullName evidence="2">(wild Malaysian banana) hypothetical protein</fullName>
    </submittedName>
</protein>
<feature type="region of interest" description="Disordered" evidence="1">
    <location>
        <begin position="125"/>
        <end position="274"/>
    </location>
</feature>
<dbReference type="EnsemblPlants" id="Ma05_t00750.1">
    <property type="protein sequence ID" value="Ma05_p00750.1"/>
    <property type="gene ID" value="Ma05_g00750"/>
</dbReference>
<feature type="compositionally biased region" description="Low complexity" evidence="1">
    <location>
        <begin position="145"/>
        <end position="161"/>
    </location>
</feature>
<evidence type="ECO:0000313" key="2">
    <source>
        <dbReference type="EMBL" id="CAG1837125.1"/>
    </source>
</evidence>
<feature type="compositionally biased region" description="Low complexity" evidence="1">
    <location>
        <begin position="174"/>
        <end position="192"/>
    </location>
</feature>
<feature type="region of interest" description="Disordered" evidence="1">
    <location>
        <begin position="304"/>
        <end position="348"/>
    </location>
</feature>
<feature type="compositionally biased region" description="Polar residues" evidence="1">
    <location>
        <begin position="311"/>
        <end position="332"/>
    </location>
</feature>
<accession>A0A804IZF5</accession>
<evidence type="ECO:0000313" key="4">
    <source>
        <dbReference type="Proteomes" id="UP000012960"/>
    </source>
</evidence>
<proteinExistence type="predicted"/>
<dbReference type="Proteomes" id="UP000012960">
    <property type="component" value="Unplaced"/>
</dbReference>
<sequence length="377" mass="41360">MGLKKEKGKSSEVNRKVIQGKGFASNDHWAFLEEIEAPMWADLTMEARSMGKDIDDAWFRVSHPIHQMSSRQLKKLFQSIGKDEDSSHTSQCHSPKVPESVSRSRGKHYKCRKWLGNAHGSLAARQHPVRELGGKSLDAVTNKATSRNSSMSTVTMSSSSRKPLKGSADDNQNSVVESIAAAERSSSSSVVSKCQKLRPKSSFGGPRNTKIGTSNVAGKTSSSRNTRYSTREITKSENLLQNRNSSAGKSSVGSSYSHGNILKNVNTTTMPKNGRTKKVLGTAVKVQEMQIKARTQCLQHRNRASGAKFVSQETKSKVLNPTSTRKTLSQVNGPRPQKKGLATKPRPIAGAVKKDLISVWNKENTIDGKIQRPRYGK</sequence>
<dbReference type="EMBL" id="HG996470">
    <property type="protein sequence ID" value="CAG1837125.1"/>
    <property type="molecule type" value="Genomic_DNA"/>
</dbReference>
<dbReference type="Gramene" id="Ma05_t00750.1">
    <property type="protein sequence ID" value="Ma05_p00750.1"/>
    <property type="gene ID" value="Ma05_g00750"/>
</dbReference>
<evidence type="ECO:0000313" key="3">
    <source>
        <dbReference type="EnsemblPlants" id="Ma05_p00750.1"/>
    </source>
</evidence>
<reference evidence="3" key="2">
    <citation type="submission" date="2021-05" db="UniProtKB">
        <authorList>
            <consortium name="EnsemblPlants"/>
        </authorList>
    </citation>
    <scope>IDENTIFICATION</scope>
    <source>
        <strain evidence="3">subsp. malaccensis</strain>
    </source>
</reference>
<reference evidence="2" key="1">
    <citation type="submission" date="2021-03" db="EMBL/GenBank/DDBJ databases">
        <authorList>
            <consortium name="Genoscope - CEA"/>
            <person name="William W."/>
        </authorList>
    </citation>
    <scope>NUCLEOTIDE SEQUENCE</scope>
    <source>
        <strain evidence="2">Doubled-haploid Pahang</strain>
    </source>
</reference>
<feature type="region of interest" description="Disordered" evidence="1">
    <location>
        <begin position="81"/>
        <end position="105"/>
    </location>
</feature>
<gene>
    <name evidence="2" type="ORF">GSMUA_253020.1</name>
</gene>
<dbReference type="AlphaFoldDB" id="A0A804IZF5"/>
<feature type="compositionally biased region" description="Low complexity" evidence="1">
    <location>
        <begin position="245"/>
        <end position="259"/>
    </location>
</feature>
<feature type="compositionally biased region" description="Polar residues" evidence="1">
    <location>
        <begin position="210"/>
        <end position="219"/>
    </location>
</feature>
<name>A0A804IZF5_MUSAM</name>